<dbReference type="CDD" id="cd13962">
    <property type="entry name" value="PT_UbiA_UBIAD1"/>
    <property type="match status" value="1"/>
</dbReference>
<dbReference type="Proteomes" id="UP000291469">
    <property type="component" value="Chromosome"/>
</dbReference>
<feature type="transmembrane region" description="Helical" evidence="8">
    <location>
        <begin position="114"/>
        <end position="132"/>
    </location>
</feature>
<feature type="transmembrane region" description="Helical" evidence="8">
    <location>
        <begin position="275"/>
        <end position="300"/>
    </location>
</feature>
<evidence type="ECO:0000313" key="11">
    <source>
        <dbReference type="Proteomes" id="UP000291469"/>
    </source>
</evidence>
<dbReference type="HAMAP" id="MF_01937">
    <property type="entry name" value="MenA_1"/>
    <property type="match status" value="1"/>
</dbReference>
<keyword evidence="7 8" id="KW-0472">Membrane</keyword>
<feature type="transmembrane region" description="Helical" evidence="8">
    <location>
        <begin position="81"/>
        <end position="108"/>
    </location>
</feature>
<keyword evidence="4 8" id="KW-0808">Transferase</keyword>
<dbReference type="OrthoDB" id="9767568at2"/>
<keyword evidence="3 8" id="KW-1003">Cell membrane</keyword>
<dbReference type="GO" id="GO:0046428">
    <property type="term" value="F:1,4-dihydroxy-2-naphthoate polyprenyltransferase activity"/>
    <property type="evidence" value="ECO:0007669"/>
    <property type="project" value="UniProtKB-UniRule"/>
</dbReference>
<protein>
    <recommendedName>
        <fullName evidence="8 9">1,4-dihydroxy-2-naphthoate octaprenyltransferase</fullName>
        <shortName evidence="8">DHNA-octaprenyltransferase</shortName>
        <ecNumber evidence="8 9">2.5.1.74</ecNumber>
    </recommendedName>
</protein>
<dbReference type="InterPro" id="IPR026046">
    <property type="entry name" value="UBIAD1"/>
</dbReference>
<dbReference type="NCBIfam" id="TIGR00751">
    <property type="entry name" value="menA"/>
    <property type="match status" value="1"/>
</dbReference>
<dbReference type="AlphaFoldDB" id="A0A411YGR0"/>
<dbReference type="PIRSF" id="PIRSF005355">
    <property type="entry name" value="UBIAD1"/>
    <property type="match status" value="1"/>
</dbReference>
<accession>A0A411YGR0</accession>
<evidence type="ECO:0000256" key="8">
    <source>
        <dbReference type="HAMAP-Rule" id="MF_01937"/>
    </source>
</evidence>
<dbReference type="Pfam" id="PF01040">
    <property type="entry name" value="UbiA"/>
    <property type="match status" value="1"/>
</dbReference>
<feature type="transmembrane region" description="Helical" evidence="8">
    <location>
        <begin position="39"/>
        <end position="60"/>
    </location>
</feature>
<dbReference type="NCBIfam" id="NF004751">
    <property type="entry name" value="PRK06080.1-3"/>
    <property type="match status" value="1"/>
</dbReference>
<evidence type="ECO:0000256" key="5">
    <source>
        <dbReference type="ARBA" id="ARBA00022692"/>
    </source>
</evidence>
<dbReference type="Gene3D" id="1.10.357.140">
    <property type="entry name" value="UbiA prenyltransferase"/>
    <property type="match status" value="1"/>
</dbReference>
<dbReference type="PANTHER" id="PTHR13929:SF0">
    <property type="entry name" value="UBIA PRENYLTRANSFERASE DOMAIN-CONTAINING PROTEIN 1"/>
    <property type="match status" value="1"/>
</dbReference>
<evidence type="ECO:0000256" key="9">
    <source>
        <dbReference type="NCBIfam" id="TIGR00751"/>
    </source>
</evidence>
<keyword evidence="11" id="KW-1185">Reference proteome</keyword>
<dbReference type="GO" id="GO:0005886">
    <property type="term" value="C:plasma membrane"/>
    <property type="evidence" value="ECO:0007669"/>
    <property type="project" value="UniProtKB-SubCell"/>
</dbReference>
<dbReference type="InterPro" id="IPR000537">
    <property type="entry name" value="UbiA_prenyltransferase"/>
</dbReference>
<dbReference type="UniPathway" id="UPA00079">
    <property type="reaction ID" value="UER00168"/>
</dbReference>
<keyword evidence="6 8" id="KW-1133">Transmembrane helix</keyword>
<name>A0A411YGR0_9ACTN</name>
<feature type="transmembrane region" description="Helical" evidence="8">
    <location>
        <begin position="144"/>
        <end position="165"/>
    </location>
</feature>
<evidence type="ECO:0000256" key="6">
    <source>
        <dbReference type="ARBA" id="ARBA00022989"/>
    </source>
</evidence>
<feature type="transmembrane region" description="Helical" evidence="8">
    <location>
        <begin position="218"/>
        <end position="238"/>
    </location>
</feature>
<dbReference type="InterPro" id="IPR044878">
    <property type="entry name" value="UbiA_sf"/>
</dbReference>
<dbReference type="GO" id="GO:0042371">
    <property type="term" value="P:vitamin K biosynthetic process"/>
    <property type="evidence" value="ECO:0007669"/>
    <property type="project" value="TreeGrafter"/>
</dbReference>
<evidence type="ECO:0000256" key="3">
    <source>
        <dbReference type="ARBA" id="ARBA00022475"/>
    </source>
</evidence>
<comment type="subcellular location">
    <subcellularLocation>
        <location evidence="8">Cell membrane</location>
        <topology evidence="8">Multi-pass membrane protein</topology>
    </subcellularLocation>
    <subcellularLocation>
        <location evidence="1">Membrane</location>
        <topology evidence="1">Multi-pass membrane protein</topology>
    </subcellularLocation>
</comment>
<reference evidence="10 11" key="1">
    <citation type="submission" date="2019-01" db="EMBL/GenBank/DDBJ databases">
        <title>Egibacter rhizosphaerae EGI 80759T.</title>
        <authorList>
            <person name="Chen D.-D."/>
            <person name="Tian Y."/>
            <person name="Jiao J.-Y."/>
            <person name="Zhang X.-T."/>
            <person name="Zhang Y.-G."/>
            <person name="Zhang Y."/>
            <person name="Xiao M."/>
            <person name="Shu W.-S."/>
            <person name="Li W.-J."/>
        </authorList>
    </citation>
    <scope>NUCLEOTIDE SEQUENCE [LARGE SCALE GENOMIC DNA]</scope>
    <source>
        <strain evidence="10 11">EGI 80759</strain>
    </source>
</reference>
<evidence type="ECO:0000256" key="2">
    <source>
        <dbReference type="ARBA" id="ARBA00022428"/>
    </source>
</evidence>
<dbReference type="GO" id="GO:0009234">
    <property type="term" value="P:menaquinone biosynthetic process"/>
    <property type="evidence" value="ECO:0007669"/>
    <property type="project" value="UniProtKB-UniRule"/>
</dbReference>
<dbReference type="EC" id="2.5.1.74" evidence="8 9"/>
<comment type="pathway">
    <text evidence="8">Quinol/quinone metabolism; menaquinone biosynthesis; menaquinol from 1,4-dihydroxy-2-naphthoate: step 1/2.</text>
</comment>
<evidence type="ECO:0000313" key="10">
    <source>
        <dbReference type="EMBL" id="QBI20349.1"/>
    </source>
</evidence>
<sequence length="301" mass="30635">MEVPVAASARVWLDAARPATLPAALSPVLVGTAIADAFVPWRALAALIVALAFQVAVNFANDYQDATRGVDTAERTGPRRAVASGTVSAAAMRNAAALAVVIACAAGLALAATVSWWLIAVGAFCALAAWAYSGGPRPYASAGLGEAFVFVCFGLVATVGSAFVHDAAVPPAAWPAAVAMGLLASAILVANNLRDLPTDEAAGKRTLAVRLGDRPTRWLYVALLTGAFVCLPFVAWLAGEWQPLIALVVGLQAVLPSQAVLTGGQSGRGAAGSELVPILMATARLQLLVALLVTLGFMLAA</sequence>
<evidence type="ECO:0000256" key="1">
    <source>
        <dbReference type="ARBA" id="ARBA00004141"/>
    </source>
</evidence>
<gene>
    <name evidence="8" type="primary">menA</name>
    <name evidence="10" type="ORF">ER308_12760</name>
</gene>
<feature type="transmembrane region" description="Helical" evidence="8">
    <location>
        <begin position="171"/>
        <end position="190"/>
    </location>
</feature>
<evidence type="ECO:0000256" key="7">
    <source>
        <dbReference type="ARBA" id="ARBA00023136"/>
    </source>
</evidence>
<dbReference type="InterPro" id="IPR004657">
    <property type="entry name" value="MenA"/>
</dbReference>
<comment type="function">
    <text evidence="8">Conversion of 1,4-dihydroxy-2-naphthoate (DHNA) to demethylmenaquinone (DMK).</text>
</comment>
<keyword evidence="2 8" id="KW-0474">Menaquinone biosynthesis</keyword>
<comment type="catalytic activity">
    <reaction evidence="8">
        <text>an all-trans-polyprenyl diphosphate + 1,4-dihydroxy-2-naphthoate + H(+) = a 2-demethylmenaquinol + CO2 + diphosphate</text>
        <dbReference type="Rhea" id="RHEA:26478"/>
        <dbReference type="Rhea" id="RHEA-COMP:9563"/>
        <dbReference type="Rhea" id="RHEA-COMP:9564"/>
        <dbReference type="ChEBI" id="CHEBI:11173"/>
        <dbReference type="ChEBI" id="CHEBI:15378"/>
        <dbReference type="ChEBI" id="CHEBI:16526"/>
        <dbReference type="ChEBI" id="CHEBI:33019"/>
        <dbReference type="ChEBI" id="CHEBI:55437"/>
        <dbReference type="ChEBI" id="CHEBI:58914"/>
        <dbReference type="EC" id="2.5.1.74"/>
    </reaction>
</comment>
<evidence type="ECO:0000256" key="4">
    <source>
        <dbReference type="ARBA" id="ARBA00022679"/>
    </source>
</evidence>
<dbReference type="PANTHER" id="PTHR13929">
    <property type="entry name" value="1,4-DIHYDROXY-2-NAPHTHOATE OCTAPRENYLTRANSFERASE"/>
    <property type="match status" value="1"/>
</dbReference>
<keyword evidence="5 8" id="KW-0812">Transmembrane</keyword>
<dbReference type="KEGG" id="erz:ER308_12760"/>
<proteinExistence type="inferred from homology"/>
<dbReference type="EMBL" id="CP036402">
    <property type="protein sequence ID" value="QBI20349.1"/>
    <property type="molecule type" value="Genomic_DNA"/>
</dbReference>
<comment type="similarity">
    <text evidence="8">Belongs to the MenA family. Type 1 subfamily.</text>
</comment>
<organism evidence="10 11">
    <name type="scientific">Egibacter rhizosphaerae</name>
    <dbReference type="NCBI Taxonomy" id="1670831"/>
    <lineage>
        <taxon>Bacteria</taxon>
        <taxon>Bacillati</taxon>
        <taxon>Actinomycetota</taxon>
        <taxon>Nitriliruptoria</taxon>
        <taxon>Egibacterales</taxon>
        <taxon>Egibacteraceae</taxon>
        <taxon>Egibacter</taxon>
    </lineage>
</organism>